<sequence length="381" mass="40936">MKPIKTLTMALLAAGVAGGAVTAHAEGGKFWRGGDKDPGQMEMAHGYGHGFGQGFGQGFGKKGMGPGRGAHAKHMFQTFDTNKDGVITQSEIDAVIAEKFAKADADKSSEVSLAEFKAGFAEMSKPMQVRAFQRLDADGDGTVTQAEYDKIAERIFDRMDRDGDGELTPRGPKGEKRGEGMGQGQGMSKGPGAGKPGDERQARKGQDDDREHGPRGMGHPGEGPMGGRMGMMQMFADMDGDDDGKVTRAEFDAKRAEMFAKADADKSGGVSLDEFGSIWMDLNDGRVVRIFQHMDEDGSLGLTVSEFNAREAELMKHLDRNDDGVITKADFGKGKHGGEKHGMKGHHGDHERGEGRHGHDDEDDGRGEGRGEGHGPRWFRG</sequence>
<protein>
    <submittedName>
        <fullName evidence="6">EF-hand domain-containing protein</fullName>
    </submittedName>
</protein>
<feature type="compositionally biased region" description="Basic and acidic residues" evidence="3">
    <location>
        <begin position="330"/>
        <end position="375"/>
    </location>
</feature>
<feature type="region of interest" description="Disordered" evidence="3">
    <location>
        <begin position="154"/>
        <end position="229"/>
    </location>
</feature>
<evidence type="ECO:0000256" key="2">
    <source>
        <dbReference type="ARBA" id="ARBA00022737"/>
    </source>
</evidence>
<organism evidence="6 7">
    <name type="scientific">Roseibium aestuarii</name>
    <dbReference type="NCBI Taxonomy" id="2600299"/>
    <lineage>
        <taxon>Bacteria</taxon>
        <taxon>Pseudomonadati</taxon>
        <taxon>Pseudomonadota</taxon>
        <taxon>Alphaproteobacteria</taxon>
        <taxon>Hyphomicrobiales</taxon>
        <taxon>Stappiaceae</taxon>
        <taxon>Roseibium</taxon>
    </lineage>
</organism>
<evidence type="ECO:0000259" key="5">
    <source>
        <dbReference type="PROSITE" id="PS50222"/>
    </source>
</evidence>
<dbReference type="InterPro" id="IPR002048">
    <property type="entry name" value="EF_hand_dom"/>
</dbReference>
<comment type="caution">
    <text evidence="6">The sequence shown here is derived from an EMBL/GenBank/DDBJ whole genome shotgun (WGS) entry which is preliminary data.</text>
</comment>
<evidence type="ECO:0000313" key="6">
    <source>
        <dbReference type="EMBL" id="MFD1694931.1"/>
    </source>
</evidence>
<dbReference type="PANTHER" id="PTHR10827:SF98">
    <property type="entry name" value="45 KDA CALCIUM-BINDING PROTEIN"/>
    <property type="match status" value="1"/>
</dbReference>
<feature type="signal peptide" evidence="4">
    <location>
        <begin position="1"/>
        <end position="25"/>
    </location>
</feature>
<dbReference type="PROSITE" id="PS00018">
    <property type="entry name" value="EF_HAND_1"/>
    <property type="match status" value="3"/>
</dbReference>
<dbReference type="PANTHER" id="PTHR10827">
    <property type="entry name" value="RETICULOCALBIN"/>
    <property type="match status" value="1"/>
</dbReference>
<dbReference type="SMART" id="SM00054">
    <property type="entry name" value="EFh"/>
    <property type="match status" value="6"/>
</dbReference>
<name>A0ABW4JTR9_9HYPH</name>
<dbReference type="InterPro" id="IPR018247">
    <property type="entry name" value="EF_Hand_1_Ca_BS"/>
</dbReference>
<dbReference type="Gene3D" id="1.10.238.10">
    <property type="entry name" value="EF-hand"/>
    <property type="match status" value="4"/>
</dbReference>
<dbReference type="SUPFAM" id="SSF47473">
    <property type="entry name" value="EF-hand"/>
    <property type="match status" value="2"/>
</dbReference>
<keyword evidence="2" id="KW-0677">Repeat</keyword>
<reference evidence="7" key="1">
    <citation type="journal article" date="2019" name="Int. J. Syst. Evol. Microbiol.">
        <title>The Global Catalogue of Microorganisms (GCM) 10K type strain sequencing project: providing services to taxonomists for standard genome sequencing and annotation.</title>
        <authorList>
            <consortium name="The Broad Institute Genomics Platform"/>
            <consortium name="The Broad Institute Genome Sequencing Center for Infectious Disease"/>
            <person name="Wu L."/>
            <person name="Ma J."/>
        </authorList>
    </citation>
    <scope>NUCLEOTIDE SEQUENCE [LARGE SCALE GENOMIC DNA]</scope>
    <source>
        <strain evidence="7">JCM 3369</strain>
    </source>
</reference>
<feature type="compositionally biased region" description="Basic and acidic residues" evidence="3">
    <location>
        <begin position="154"/>
        <end position="164"/>
    </location>
</feature>
<accession>A0ABW4JTR9</accession>
<keyword evidence="4" id="KW-0732">Signal</keyword>
<evidence type="ECO:0000256" key="3">
    <source>
        <dbReference type="SAM" id="MobiDB-lite"/>
    </source>
</evidence>
<feature type="domain" description="EF-hand" evidence="5">
    <location>
        <begin position="67"/>
        <end position="102"/>
    </location>
</feature>
<feature type="region of interest" description="Disordered" evidence="3">
    <location>
        <begin position="330"/>
        <end position="381"/>
    </location>
</feature>
<evidence type="ECO:0000256" key="1">
    <source>
        <dbReference type="ARBA" id="ARBA00022723"/>
    </source>
</evidence>
<keyword evidence="7" id="KW-1185">Reference proteome</keyword>
<feature type="domain" description="EF-hand" evidence="5">
    <location>
        <begin position="123"/>
        <end position="158"/>
    </location>
</feature>
<feature type="domain" description="EF-hand" evidence="5">
    <location>
        <begin position="250"/>
        <end position="285"/>
    </location>
</feature>
<feature type="chain" id="PRO_5045379459" evidence="4">
    <location>
        <begin position="26"/>
        <end position="381"/>
    </location>
</feature>
<dbReference type="InterPro" id="IPR011992">
    <property type="entry name" value="EF-hand-dom_pair"/>
</dbReference>
<dbReference type="RefSeq" id="WP_149891273.1">
    <property type="nucleotide sequence ID" value="NZ_JBHUFA010000001.1"/>
</dbReference>
<feature type="compositionally biased region" description="Gly residues" evidence="3">
    <location>
        <begin position="215"/>
        <end position="229"/>
    </location>
</feature>
<gene>
    <name evidence="6" type="ORF">ACFSC7_05330</name>
</gene>
<feature type="compositionally biased region" description="Gly residues" evidence="3">
    <location>
        <begin position="180"/>
        <end position="195"/>
    </location>
</feature>
<evidence type="ECO:0000313" key="7">
    <source>
        <dbReference type="Proteomes" id="UP001597327"/>
    </source>
</evidence>
<keyword evidence="1" id="KW-0479">Metal-binding</keyword>
<dbReference type="EMBL" id="JBHUFA010000001">
    <property type="protein sequence ID" value="MFD1694931.1"/>
    <property type="molecule type" value="Genomic_DNA"/>
</dbReference>
<evidence type="ECO:0000256" key="4">
    <source>
        <dbReference type="SAM" id="SignalP"/>
    </source>
</evidence>
<dbReference type="Proteomes" id="UP001597327">
    <property type="component" value="Unassembled WGS sequence"/>
</dbReference>
<proteinExistence type="predicted"/>
<dbReference type="PROSITE" id="PS50222">
    <property type="entry name" value="EF_HAND_2"/>
    <property type="match status" value="3"/>
</dbReference>
<feature type="compositionally biased region" description="Basic and acidic residues" evidence="3">
    <location>
        <begin position="196"/>
        <end position="214"/>
    </location>
</feature>
<dbReference type="Pfam" id="PF13202">
    <property type="entry name" value="EF-hand_5"/>
    <property type="match status" value="5"/>
</dbReference>